<reference evidence="1 2" key="1">
    <citation type="journal article" date="2023" name="Arcadia Sci">
        <title>De novo assembly of a long-read Amblyomma americanum tick genome.</title>
        <authorList>
            <person name="Chou S."/>
            <person name="Poskanzer K.E."/>
            <person name="Rollins M."/>
            <person name="Thuy-Boun P.S."/>
        </authorList>
    </citation>
    <scope>NUCLEOTIDE SEQUENCE [LARGE SCALE GENOMIC DNA]</scope>
    <source>
        <strain evidence="1">F_SG_1</strain>
        <tissue evidence="1">Salivary glands</tissue>
    </source>
</reference>
<keyword evidence="2" id="KW-1185">Reference proteome</keyword>
<evidence type="ECO:0000313" key="1">
    <source>
        <dbReference type="EMBL" id="KAK8773838.1"/>
    </source>
</evidence>
<sequence length="209" mass="23400">MCFDDCRILPSTFLQKPKFDNTNNSSLYDFSLLSAFQYASELKDQFKKSAVAVSVGLQGRWYLMPKNQTEDPVGGPCTTMALQDDNWMFDSAATACLNPAAQKSDDYNCKFVVNKTEGMVFTFDDVDTLRYKCQSHKMERPFRAIVTAAGSWQAVVGQNLRRHLGSLAPHDPYKVSSLDRVAEVLKDSLSAVNSGFSVDIEEHTTPFPR</sequence>
<comment type="caution">
    <text evidence="1">The sequence shown here is derived from an EMBL/GenBank/DDBJ whole genome shotgun (WGS) entry which is preliminary data.</text>
</comment>
<organism evidence="1 2">
    <name type="scientific">Amblyomma americanum</name>
    <name type="common">Lone star tick</name>
    <dbReference type="NCBI Taxonomy" id="6943"/>
    <lineage>
        <taxon>Eukaryota</taxon>
        <taxon>Metazoa</taxon>
        <taxon>Ecdysozoa</taxon>
        <taxon>Arthropoda</taxon>
        <taxon>Chelicerata</taxon>
        <taxon>Arachnida</taxon>
        <taxon>Acari</taxon>
        <taxon>Parasitiformes</taxon>
        <taxon>Ixodida</taxon>
        <taxon>Ixodoidea</taxon>
        <taxon>Ixodidae</taxon>
        <taxon>Amblyomminae</taxon>
        <taxon>Amblyomma</taxon>
    </lineage>
</organism>
<evidence type="ECO:0000313" key="2">
    <source>
        <dbReference type="Proteomes" id="UP001321473"/>
    </source>
</evidence>
<gene>
    <name evidence="1" type="ORF">V5799_011629</name>
</gene>
<dbReference type="EMBL" id="JARKHS020016271">
    <property type="protein sequence ID" value="KAK8773838.1"/>
    <property type="molecule type" value="Genomic_DNA"/>
</dbReference>
<proteinExistence type="predicted"/>
<dbReference type="Proteomes" id="UP001321473">
    <property type="component" value="Unassembled WGS sequence"/>
</dbReference>
<name>A0AAQ4EGQ5_AMBAM</name>
<dbReference type="AlphaFoldDB" id="A0AAQ4EGQ5"/>
<protein>
    <submittedName>
        <fullName evidence="1">Uncharacterized protein</fullName>
    </submittedName>
</protein>
<accession>A0AAQ4EGQ5</accession>